<reference evidence="2" key="1">
    <citation type="journal article" date="2020" name="Stud. Mycol.">
        <title>101 Dothideomycetes genomes: a test case for predicting lifestyles and emergence of pathogens.</title>
        <authorList>
            <person name="Haridas S."/>
            <person name="Albert R."/>
            <person name="Binder M."/>
            <person name="Bloem J."/>
            <person name="Labutti K."/>
            <person name="Salamov A."/>
            <person name="Andreopoulos B."/>
            <person name="Baker S."/>
            <person name="Barry K."/>
            <person name="Bills G."/>
            <person name="Bluhm B."/>
            <person name="Cannon C."/>
            <person name="Castanera R."/>
            <person name="Culley D."/>
            <person name="Daum C."/>
            <person name="Ezra D."/>
            <person name="Gonzalez J."/>
            <person name="Henrissat B."/>
            <person name="Kuo A."/>
            <person name="Liang C."/>
            <person name="Lipzen A."/>
            <person name="Lutzoni F."/>
            <person name="Magnuson J."/>
            <person name="Mondo S."/>
            <person name="Nolan M."/>
            <person name="Ohm R."/>
            <person name="Pangilinan J."/>
            <person name="Park H.-J."/>
            <person name="Ramirez L."/>
            <person name="Alfaro M."/>
            <person name="Sun H."/>
            <person name="Tritt A."/>
            <person name="Yoshinaga Y."/>
            <person name="Zwiers L.-H."/>
            <person name="Turgeon B."/>
            <person name="Goodwin S."/>
            <person name="Spatafora J."/>
            <person name="Crous P."/>
            <person name="Grigoriev I."/>
        </authorList>
    </citation>
    <scope>NUCLEOTIDE SEQUENCE</scope>
    <source>
        <strain evidence="2">CBS 110217</strain>
    </source>
</reference>
<dbReference type="Proteomes" id="UP000799777">
    <property type="component" value="Unassembled WGS sequence"/>
</dbReference>
<proteinExistence type="predicted"/>
<keyword evidence="1" id="KW-0175">Coiled coil</keyword>
<feature type="coiled-coil region" evidence="1">
    <location>
        <begin position="118"/>
        <end position="150"/>
    </location>
</feature>
<sequence>MAPLTADQIGKNYTYYQVIDILRAKHIPRGSSNEQRNKKAYVRKVAELNLDHDEIDAVLEEAEDRKKKKVINFLDFVTSSKRYKATVLGSLPAGLTNALKDKLREWHEIFERVDETQQNRVEAELTVLEVRAAEINEKEFDDLIAEVEKEIDDETR</sequence>
<evidence type="ECO:0000313" key="2">
    <source>
        <dbReference type="EMBL" id="KAF2031498.1"/>
    </source>
</evidence>
<keyword evidence="3" id="KW-1185">Reference proteome</keyword>
<dbReference type="AlphaFoldDB" id="A0A9P4HBE2"/>
<evidence type="ECO:0000313" key="3">
    <source>
        <dbReference type="Proteomes" id="UP000799777"/>
    </source>
</evidence>
<organism evidence="2 3">
    <name type="scientific">Setomelanomma holmii</name>
    <dbReference type="NCBI Taxonomy" id="210430"/>
    <lineage>
        <taxon>Eukaryota</taxon>
        <taxon>Fungi</taxon>
        <taxon>Dikarya</taxon>
        <taxon>Ascomycota</taxon>
        <taxon>Pezizomycotina</taxon>
        <taxon>Dothideomycetes</taxon>
        <taxon>Pleosporomycetidae</taxon>
        <taxon>Pleosporales</taxon>
        <taxon>Pleosporineae</taxon>
        <taxon>Phaeosphaeriaceae</taxon>
        <taxon>Setomelanomma</taxon>
    </lineage>
</organism>
<protein>
    <submittedName>
        <fullName evidence="2">Uncharacterized protein</fullName>
    </submittedName>
</protein>
<comment type="caution">
    <text evidence="2">The sequence shown here is derived from an EMBL/GenBank/DDBJ whole genome shotgun (WGS) entry which is preliminary data.</text>
</comment>
<dbReference type="EMBL" id="ML978180">
    <property type="protein sequence ID" value="KAF2031498.1"/>
    <property type="molecule type" value="Genomic_DNA"/>
</dbReference>
<gene>
    <name evidence="2" type="ORF">EK21DRAFT_87995</name>
</gene>
<evidence type="ECO:0000256" key="1">
    <source>
        <dbReference type="SAM" id="Coils"/>
    </source>
</evidence>
<accession>A0A9P4HBE2</accession>
<name>A0A9P4HBE2_9PLEO</name>